<dbReference type="InterPro" id="IPR012296">
    <property type="entry name" value="Nuclease_put_TT1808"/>
</dbReference>
<dbReference type="InterPro" id="IPR008538">
    <property type="entry name" value="Uma2"/>
</dbReference>
<gene>
    <name evidence="2" type="ORF">HELGO_WM57585</name>
</gene>
<sequence length="180" mass="21069">MSAMKQEYYPHYTYDDYKLWEGDWELIYGIAYAMAPAPMITHQAVSNKIAWQLQDILKECEACQALLPIDWRVNDETIVQPDNLVICHEPQQESYITKAPKIIFEVLSKSTASKDRNLKFDLYEQEGVAYYIMVEPNENTAKVYRLHEGRYIKVMDAHKDSVEFTLEACGTFSFDFSKIW</sequence>
<dbReference type="Gene3D" id="3.90.1570.10">
    <property type="entry name" value="tt1808, chain A"/>
    <property type="match status" value="1"/>
</dbReference>
<dbReference type="SUPFAM" id="SSF52980">
    <property type="entry name" value="Restriction endonuclease-like"/>
    <property type="match status" value="1"/>
</dbReference>
<dbReference type="PANTHER" id="PTHR36558:SF1">
    <property type="entry name" value="RESTRICTION ENDONUCLEASE DOMAIN-CONTAINING PROTEIN-RELATED"/>
    <property type="match status" value="1"/>
</dbReference>
<evidence type="ECO:0000259" key="1">
    <source>
        <dbReference type="Pfam" id="PF05685"/>
    </source>
</evidence>
<feature type="domain" description="Putative restriction endonuclease" evidence="1">
    <location>
        <begin position="16"/>
        <end position="154"/>
    </location>
</feature>
<protein>
    <recommendedName>
        <fullName evidence="1">Putative restriction endonuclease domain-containing protein</fullName>
    </recommendedName>
</protein>
<accession>A0A6S6TRF9</accession>
<dbReference type="PANTHER" id="PTHR36558">
    <property type="entry name" value="GLR1098 PROTEIN"/>
    <property type="match status" value="1"/>
</dbReference>
<reference evidence="2" key="1">
    <citation type="submission" date="2020-01" db="EMBL/GenBank/DDBJ databases">
        <authorList>
            <person name="Meier V. D."/>
            <person name="Meier V D."/>
        </authorList>
    </citation>
    <scope>NUCLEOTIDE SEQUENCE</scope>
    <source>
        <strain evidence="2">HLG_WM_MAG_03</strain>
    </source>
</reference>
<organism evidence="2">
    <name type="scientific">uncultured Sulfurovum sp</name>
    <dbReference type="NCBI Taxonomy" id="269237"/>
    <lineage>
        <taxon>Bacteria</taxon>
        <taxon>Pseudomonadati</taxon>
        <taxon>Campylobacterota</taxon>
        <taxon>Epsilonproteobacteria</taxon>
        <taxon>Campylobacterales</taxon>
        <taxon>Sulfurovaceae</taxon>
        <taxon>Sulfurovum</taxon>
        <taxon>environmental samples</taxon>
    </lineage>
</organism>
<evidence type="ECO:0000313" key="2">
    <source>
        <dbReference type="EMBL" id="CAA6823422.1"/>
    </source>
</evidence>
<dbReference type="AlphaFoldDB" id="A0A6S6TRF9"/>
<dbReference type="EMBL" id="CACVAR010000352">
    <property type="protein sequence ID" value="CAA6823422.1"/>
    <property type="molecule type" value="Genomic_DNA"/>
</dbReference>
<dbReference type="InterPro" id="IPR011335">
    <property type="entry name" value="Restrct_endonuc-II-like"/>
</dbReference>
<proteinExistence type="predicted"/>
<dbReference type="Pfam" id="PF05685">
    <property type="entry name" value="Uma2"/>
    <property type="match status" value="1"/>
</dbReference>
<name>A0A6S6TRF9_9BACT</name>
<dbReference type="CDD" id="cd06260">
    <property type="entry name" value="DUF820-like"/>
    <property type="match status" value="1"/>
</dbReference>